<name>A0A0P0UTU8_9GAMM</name>
<dbReference type="AlphaFoldDB" id="A0A0P0UTU8"/>
<evidence type="ECO:0000256" key="1">
    <source>
        <dbReference type="SAM" id="Phobius"/>
    </source>
</evidence>
<protein>
    <recommendedName>
        <fullName evidence="4">Yip1 domain-containing protein</fullName>
    </recommendedName>
</protein>
<dbReference type="RefSeq" id="WP_066045618.1">
    <property type="nucleotide sequence ID" value="NZ_AP013042.1"/>
</dbReference>
<feature type="transmembrane region" description="Helical" evidence="1">
    <location>
        <begin position="84"/>
        <end position="107"/>
    </location>
</feature>
<evidence type="ECO:0008006" key="4">
    <source>
        <dbReference type="Google" id="ProtNLM"/>
    </source>
</evidence>
<feature type="transmembrane region" description="Helical" evidence="1">
    <location>
        <begin position="145"/>
        <end position="171"/>
    </location>
</feature>
<dbReference type="Proteomes" id="UP000067399">
    <property type="component" value="Chromosome"/>
</dbReference>
<dbReference type="EMBL" id="AP013042">
    <property type="protein sequence ID" value="BAS68394.1"/>
    <property type="molecule type" value="Genomic_DNA"/>
</dbReference>
<gene>
    <name evidence="2" type="ORF">BSEPE_1415</name>
</gene>
<feature type="transmembrane region" description="Helical" evidence="1">
    <location>
        <begin position="26"/>
        <end position="44"/>
    </location>
</feature>
<feature type="transmembrane region" description="Helical" evidence="1">
    <location>
        <begin position="113"/>
        <end position="133"/>
    </location>
</feature>
<keyword evidence="1" id="KW-0812">Transmembrane</keyword>
<evidence type="ECO:0000313" key="3">
    <source>
        <dbReference type="Proteomes" id="UP000067399"/>
    </source>
</evidence>
<dbReference type="KEGG" id="ebh:BSEPE_1415"/>
<accession>A0A0P0UTU8</accession>
<reference evidence="2 3" key="2">
    <citation type="journal article" date="2016" name="ISME J.">
        <title>Heterogeneous composition of key metabolic gene clusters in a vent mussel symbiont population.</title>
        <authorList>
            <person name="Ikuta T."/>
            <person name="Takaki Y."/>
            <person name="Nagai Y."/>
            <person name="Shimamura S."/>
            <person name="Tsuda M."/>
            <person name="Kawagucci S."/>
            <person name="Aoki Y."/>
            <person name="Inoue K."/>
            <person name="Teruya M."/>
            <person name="Satou K."/>
            <person name="Teruya K."/>
            <person name="Shimoji M."/>
            <person name="Tamotsu H."/>
            <person name="Hirano T."/>
            <person name="Maruyama T."/>
            <person name="Yoshida T."/>
        </authorList>
    </citation>
    <scope>NUCLEOTIDE SEQUENCE [LARGE SCALE GENOMIC DNA]</scope>
    <source>
        <strain evidence="2 3">Myojin Knoll</strain>
    </source>
</reference>
<keyword evidence="3" id="KW-1185">Reference proteome</keyword>
<reference evidence="2 3" key="1">
    <citation type="journal article" date="2000" name="Mar. Ecol. Prog. Ser.">
        <title>Phylogenetic characterization of endosymbionts in three hydrothermal vent mussels: influence on host distributions.</title>
        <authorList>
            <person name="Fujiwara Y."/>
            <person name="Takai K."/>
            <person name="Uematsu K."/>
            <person name="Tsuchida S."/>
            <person name="Hunt J.C."/>
            <person name="Hashimoto J."/>
        </authorList>
    </citation>
    <scope>NUCLEOTIDE SEQUENCE [LARGE SCALE GENOMIC DNA]</scope>
    <source>
        <strain evidence="2 3">Myojin Knoll</strain>
    </source>
</reference>
<organism evidence="2 3">
    <name type="scientific">endosymbiont of Bathymodiolus septemdierum str. Myojin knoll</name>
    <dbReference type="NCBI Taxonomy" id="1303921"/>
    <lineage>
        <taxon>Bacteria</taxon>
        <taxon>Pseudomonadati</taxon>
        <taxon>Pseudomonadota</taxon>
        <taxon>Gammaproteobacteria</taxon>
        <taxon>sulfur-oxidizing symbionts</taxon>
    </lineage>
</organism>
<proteinExistence type="predicted"/>
<evidence type="ECO:0000313" key="2">
    <source>
        <dbReference type="EMBL" id="BAS68394.1"/>
    </source>
</evidence>
<keyword evidence="1" id="KW-0472">Membrane</keyword>
<dbReference type="OrthoDB" id="9796673at2"/>
<keyword evidence="1" id="KW-1133">Transmembrane helix</keyword>
<feature type="transmembrane region" description="Helical" evidence="1">
    <location>
        <begin position="50"/>
        <end position="72"/>
    </location>
</feature>
<sequence>MIKDILNLLKFKPEPIEYYQKYSQKTSIGIAIFISAVYSFLLPQPPEIKIFAHFLMTLTMVPLMLIVTWTLIKLLKFKLKNPSFQALFTLAVLASIIDLLLIPLVFLTQFHGVFDYLQLIILCYSFLVFFFAFAKANAVNFSFSLLAMLLGMVTLTVLMMTTSIIFTSLGLMPMPTLPPV</sequence>
<dbReference type="STRING" id="1303921.BSEPE_1415"/>